<accession>A0A380P8C0</accession>
<gene>
    <name evidence="1" type="ORF">NCTC13645_02602</name>
</gene>
<evidence type="ECO:0000313" key="1">
    <source>
        <dbReference type="EMBL" id="SUP61446.1"/>
    </source>
</evidence>
<organism evidence="1 2">
    <name type="scientific">Weissella viridescens</name>
    <name type="common">Lactobacillus viridescens</name>
    <dbReference type="NCBI Taxonomy" id="1629"/>
    <lineage>
        <taxon>Bacteria</taxon>
        <taxon>Bacillati</taxon>
        <taxon>Bacillota</taxon>
        <taxon>Bacilli</taxon>
        <taxon>Lactobacillales</taxon>
        <taxon>Lactobacillaceae</taxon>
        <taxon>Weissella</taxon>
    </lineage>
</organism>
<reference evidence="1 2" key="1">
    <citation type="submission" date="2018-06" db="EMBL/GenBank/DDBJ databases">
        <authorList>
            <consortium name="Pathogen Informatics"/>
            <person name="Doyle S."/>
        </authorList>
    </citation>
    <scope>NUCLEOTIDE SEQUENCE [LARGE SCALE GENOMIC DNA]</scope>
    <source>
        <strain evidence="1 2">NCTC13645</strain>
    </source>
</reference>
<proteinExistence type="predicted"/>
<protein>
    <recommendedName>
        <fullName evidence="3">XkdX family protein</fullName>
    </recommendedName>
</protein>
<evidence type="ECO:0008006" key="3">
    <source>
        <dbReference type="Google" id="ProtNLM"/>
    </source>
</evidence>
<evidence type="ECO:0000313" key="2">
    <source>
        <dbReference type="Proteomes" id="UP000254621"/>
    </source>
</evidence>
<dbReference type="OrthoDB" id="9953533at2"/>
<dbReference type="AlphaFoldDB" id="A0A380P8C0"/>
<dbReference type="Proteomes" id="UP000254621">
    <property type="component" value="Unassembled WGS sequence"/>
</dbReference>
<sequence length="61" mass="6986">MFDLYNNLYKYGLMKASDIKDMVIYLPAFGLTPLDYEKITGKSWTDEEAKTTEEAKAPTQS</sequence>
<dbReference type="EMBL" id="UHIV01000007">
    <property type="protein sequence ID" value="SUP61446.1"/>
    <property type="molecule type" value="Genomic_DNA"/>
</dbReference>
<dbReference type="RefSeq" id="WP_057746517.1">
    <property type="nucleotide sequence ID" value="NZ_JQBM01000003.1"/>
</dbReference>
<name>A0A380P8C0_WEIVI</name>